<protein>
    <recommendedName>
        <fullName evidence="7">Major facilitator superfamily (MFS) profile domain-containing protein</fullName>
    </recommendedName>
</protein>
<evidence type="ECO:0000256" key="2">
    <source>
        <dbReference type="ARBA" id="ARBA00022448"/>
    </source>
</evidence>
<keyword evidence="2" id="KW-0813">Transport</keyword>
<evidence type="ECO:0000313" key="9">
    <source>
        <dbReference type="Proteomes" id="UP000696573"/>
    </source>
</evidence>
<dbReference type="PANTHER" id="PTHR23502:SF51">
    <property type="entry name" value="QUINIDINE RESISTANCE PROTEIN 1-RELATED"/>
    <property type="match status" value="1"/>
</dbReference>
<feature type="transmembrane region" description="Helical" evidence="6">
    <location>
        <begin position="191"/>
        <end position="211"/>
    </location>
</feature>
<keyword evidence="5 6" id="KW-0472">Membrane</keyword>
<feature type="transmembrane region" description="Helical" evidence="6">
    <location>
        <begin position="450"/>
        <end position="474"/>
    </location>
</feature>
<feature type="transmembrane region" description="Helical" evidence="6">
    <location>
        <begin position="57"/>
        <end position="80"/>
    </location>
</feature>
<evidence type="ECO:0000259" key="7">
    <source>
        <dbReference type="PROSITE" id="PS50850"/>
    </source>
</evidence>
<dbReference type="InterPro" id="IPR011701">
    <property type="entry name" value="MFS"/>
</dbReference>
<evidence type="ECO:0000256" key="4">
    <source>
        <dbReference type="ARBA" id="ARBA00022989"/>
    </source>
</evidence>
<proteinExistence type="predicted"/>
<feature type="non-terminal residue" evidence="8">
    <location>
        <position position="484"/>
    </location>
</feature>
<sequence length="484" mass="52591">VNKRNSMASGQVEPFSIFTTPQKRWISYVAAFGAMFSTLNSYIYFPALVPMATDLRVSVTMINLTVTCYLVIAGLAPAFMGDFADREGRRPAYLVMVVLSIGSNVGLALQTSYPALFALRMIQAAGTSGAFSAASGVVSDIAPPHERGTYSGTIILLFVSSPNSATTSTNTAPSFGPVIGGVLAYKIGWNWIFWFLTILTCAHGIILILFFPETQRKLVGNGSKPVKGILYWNIFSWIFRHEPMERLNTQPQPRKHRIPNPLASLPVLLNKGNFCVILFASISYAIRMVLQASLGAQCITLYSLNYLQGGLIYLPAGISGAIGAKLGGIYVDRQYVRTYKKLNCTFGDGERDIDFPIEKSRLRGAHVITIITALGTIGYGLALHFHSHISIMLVIQFITSFTSSIIFAMTGTLLTDLNPDKAATASAASNFIRCLLAGGCIAALEPLTNQVGLGWCFGIFGLLQVLAIPFIALLELKAVTWRKE</sequence>
<comment type="subcellular location">
    <subcellularLocation>
        <location evidence="1">Membrane</location>
        <topology evidence="1">Multi-pass membrane protein</topology>
    </subcellularLocation>
</comment>
<dbReference type="SUPFAM" id="SSF103473">
    <property type="entry name" value="MFS general substrate transporter"/>
    <property type="match status" value="1"/>
</dbReference>
<dbReference type="InterPro" id="IPR020846">
    <property type="entry name" value="MFS_dom"/>
</dbReference>
<feature type="transmembrane region" description="Helical" evidence="6">
    <location>
        <begin position="262"/>
        <end position="286"/>
    </location>
</feature>
<accession>A0A9N9VZW8</accession>
<dbReference type="Pfam" id="PF07690">
    <property type="entry name" value="MFS_1"/>
    <property type="match status" value="1"/>
</dbReference>
<dbReference type="EMBL" id="CABFNQ020000765">
    <property type="protein sequence ID" value="CAH0042050.1"/>
    <property type="molecule type" value="Genomic_DNA"/>
</dbReference>
<dbReference type="Proteomes" id="UP000696573">
    <property type="component" value="Unassembled WGS sequence"/>
</dbReference>
<feature type="domain" description="Major facilitator superfamily (MFS) profile" evidence="7">
    <location>
        <begin position="26"/>
        <end position="479"/>
    </location>
</feature>
<feature type="transmembrane region" description="Helical" evidence="6">
    <location>
        <begin position="25"/>
        <end position="45"/>
    </location>
</feature>
<dbReference type="PROSITE" id="PS50850">
    <property type="entry name" value="MFS"/>
    <property type="match status" value="1"/>
</dbReference>
<evidence type="ECO:0000256" key="5">
    <source>
        <dbReference type="ARBA" id="ARBA00023136"/>
    </source>
</evidence>
<dbReference type="InterPro" id="IPR036259">
    <property type="entry name" value="MFS_trans_sf"/>
</dbReference>
<keyword evidence="4 6" id="KW-1133">Transmembrane helix</keyword>
<feature type="transmembrane region" description="Helical" evidence="6">
    <location>
        <begin position="391"/>
        <end position="415"/>
    </location>
</feature>
<evidence type="ECO:0000313" key="8">
    <source>
        <dbReference type="EMBL" id="CAH0042050.1"/>
    </source>
</evidence>
<feature type="transmembrane region" description="Helical" evidence="6">
    <location>
        <begin position="311"/>
        <end position="331"/>
    </location>
</feature>
<organism evidence="8 9">
    <name type="scientific">Clonostachys rhizophaga</name>
    <dbReference type="NCBI Taxonomy" id="160324"/>
    <lineage>
        <taxon>Eukaryota</taxon>
        <taxon>Fungi</taxon>
        <taxon>Dikarya</taxon>
        <taxon>Ascomycota</taxon>
        <taxon>Pezizomycotina</taxon>
        <taxon>Sordariomycetes</taxon>
        <taxon>Hypocreomycetidae</taxon>
        <taxon>Hypocreales</taxon>
        <taxon>Bionectriaceae</taxon>
        <taxon>Clonostachys</taxon>
    </lineage>
</organism>
<evidence type="ECO:0000256" key="6">
    <source>
        <dbReference type="SAM" id="Phobius"/>
    </source>
</evidence>
<gene>
    <name evidence="8" type="ORF">CRHIZ90672A_00016559</name>
</gene>
<dbReference type="Gene3D" id="1.20.1250.20">
    <property type="entry name" value="MFS general substrate transporter like domains"/>
    <property type="match status" value="1"/>
</dbReference>
<dbReference type="AlphaFoldDB" id="A0A9N9VZW8"/>
<dbReference type="GO" id="GO:0005886">
    <property type="term" value="C:plasma membrane"/>
    <property type="evidence" value="ECO:0007669"/>
    <property type="project" value="TreeGrafter"/>
</dbReference>
<dbReference type="GO" id="GO:0022857">
    <property type="term" value="F:transmembrane transporter activity"/>
    <property type="evidence" value="ECO:0007669"/>
    <property type="project" value="InterPro"/>
</dbReference>
<dbReference type="PANTHER" id="PTHR23502">
    <property type="entry name" value="MAJOR FACILITATOR SUPERFAMILY"/>
    <property type="match status" value="1"/>
</dbReference>
<feature type="transmembrane region" description="Helical" evidence="6">
    <location>
        <begin position="92"/>
        <end position="113"/>
    </location>
</feature>
<feature type="non-terminal residue" evidence="8">
    <location>
        <position position="1"/>
    </location>
</feature>
<dbReference type="OrthoDB" id="440553at2759"/>
<feature type="transmembrane region" description="Helical" evidence="6">
    <location>
        <begin position="365"/>
        <end position="385"/>
    </location>
</feature>
<evidence type="ECO:0000256" key="1">
    <source>
        <dbReference type="ARBA" id="ARBA00004141"/>
    </source>
</evidence>
<dbReference type="FunFam" id="1.20.1250.20:FF:000172">
    <property type="entry name" value="MFS multidrug resistance transporter"/>
    <property type="match status" value="1"/>
</dbReference>
<reference evidence="8" key="1">
    <citation type="submission" date="2021-10" db="EMBL/GenBank/DDBJ databases">
        <authorList>
            <person name="Piombo E."/>
        </authorList>
    </citation>
    <scope>NUCLEOTIDE SEQUENCE</scope>
</reference>
<comment type="caution">
    <text evidence="8">The sequence shown here is derived from an EMBL/GenBank/DDBJ whole genome shotgun (WGS) entry which is preliminary data.</text>
</comment>
<name>A0A9N9VZW8_9HYPO</name>
<keyword evidence="9" id="KW-1185">Reference proteome</keyword>
<evidence type="ECO:0000256" key="3">
    <source>
        <dbReference type="ARBA" id="ARBA00022692"/>
    </source>
</evidence>
<keyword evidence="3 6" id="KW-0812">Transmembrane</keyword>